<dbReference type="OrthoDB" id="275177at2759"/>
<keyword evidence="1" id="KW-0547">Nucleotide-binding</keyword>
<evidence type="ECO:0000313" key="3">
    <source>
        <dbReference type="Proteomes" id="UP000829291"/>
    </source>
</evidence>
<gene>
    <name evidence="4" type="primary">LOC107224318</name>
</gene>
<proteinExistence type="predicted"/>
<accession>A0A6J0C070</accession>
<dbReference type="InParanoid" id="A0A6J0C070"/>
<dbReference type="SUPFAM" id="SSF52540">
    <property type="entry name" value="P-loop containing nucleoside triphosphate hydrolases"/>
    <property type="match status" value="1"/>
</dbReference>
<organism evidence="4">
    <name type="scientific">Neodiprion lecontei</name>
    <name type="common">Redheaded pine sawfly</name>
    <dbReference type="NCBI Taxonomy" id="441921"/>
    <lineage>
        <taxon>Eukaryota</taxon>
        <taxon>Metazoa</taxon>
        <taxon>Ecdysozoa</taxon>
        <taxon>Arthropoda</taxon>
        <taxon>Hexapoda</taxon>
        <taxon>Insecta</taxon>
        <taxon>Pterygota</taxon>
        <taxon>Neoptera</taxon>
        <taxon>Endopterygota</taxon>
        <taxon>Hymenoptera</taxon>
        <taxon>Tenthredinoidea</taxon>
        <taxon>Diprionidae</taxon>
        <taxon>Diprioninae</taxon>
        <taxon>Neodiprion</taxon>
    </lineage>
</organism>
<dbReference type="GeneID" id="107224318"/>
<dbReference type="InterPro" id="IPR027417">
    <property type="entry name" value="P-loop_NTPase"/>
</dbReference>
<reference evidence="4" key="1">
    <citation type="submission" date="2025-08" db="UniProtKB">
        <authorList>
            <consortium name="RefSeq"/>
        </authorList>
    </citation>
    <scope>IDENTIFICATION</scope>
    <source>
        <tissue evidence="4">Thorax and Abdomen</tissue>
    </source>
</reference>
<evidence type="ECO:0000256" key="1">
    <source>
        <dbReference type="ARBA" id="ARBA00022741"/>
    </source>
</evidence>
<dbReference type="PANTHER" id="PTHR24073">
    <property type="entry name" value="DRAB5-RELATED"/>
    <property type="match status" value="1"/>
</dbReference>
<sequence length="195" mass="22130">MSNDEQLKIIVVGPIGSGKTTISNFLADATEISSEHRPTKGVRILEFEIQSINVRNKFVKAEIELWDCSGDHRFETCWPAVRDKSHGVIFVHNGKSQDYVRELEQLYDYFVNQTGLGPTNCVIFHHDQDNISVEIPKKMSPKLSRISQVSCNTEEGANKLKVDFQSFLGTLISKLQEHTDQEEMSLMRDNILFAA</sequence>
<protein>
    <submittedName>
        <fullName evidence="4">Intraflagellar transport protein 22 homolog</fullName>
    </submittedName>
</protein>
<dbReference type="AlphaFoldDB" id="A0A6J0C070"/>
<keyword evidence="3" id="KW-1185">Reference proteome</keyword>
<evidence type="ECO:0000313" key="4">
    <source>
        <dbReference type="RefSeq" id="XP_015519813.1"/>
    </source>
</evidence>
<evidence type="ECO:0000256" key="2">
    <source>
        <dbReference type="ARBA" id="ARBA00023134"/>
    </source>
</evidence>
<dbReference type="Proteomes" id="UP000829291">
    <property type="component" value="Chromosome 4"/>
</dbReference>
<dbReference type="Pfam" id="PF08477">
    <property type="entry name" value="Roc"/>
    <property type="match status" value="1"/>
</dbReference>
<keyword evidence="2" id="KW-0342">GTP-binding</keyword>
<dbReference type="KEGG" id="nlo:107224318"/>
<dbReference type="Gene3D" id="3.40.50.300">
    <property type="entry name" value="P-loop containing nucleotide triphosphate hydrolases"/>
    <property type="match status" value="1"/>
</dbReference>
<name>A0A6J0C070_NEOLC</name>
<dbReference type="RefSeq" id="XP_015519813.1">
    <property type="nucleotide sequence ID" value="XM_015664327.2"/>
</dbReference>
<dbReference type="GO" id="GO:0005525">
    <property type="term" value="F:GTP binding"/>
    <property type="evidence" value="ECO:0007669"/>
    <property type="project" value="UniProtKB-KW"/>
</dbReference>